<protein>
    <submittedName>
        <fullName evidence="3">DUF3566 domain-containing protein</fullName>
    </submittedName>
</protein>
<reference evidence="4" key="1">
    <citation type="journal article" date="2019" name="Int. J. Syst. Evol. Microbiol.">
        <title>The Global Catalogue of Microorganisms (GCM) 10K type strain sequencing project: providing services to taxonomists for standard genome sequencing and annotation.</title>
        <authorList>
            <consortium name="The Broad Institute Genomics Platform"/>
            <consortium name="The Broad Institute Genome Sequencing Center for Infectious Disease"/>
            <person name="Wu L."/>
            <person name="Ma J."/>
        </authorList>
    </citation>
    <scope>NUCLEOTIDE SEQUENCE [LARGE SCALE GENOMIC DNA]</scope>
    <source>
        <strain evidence="4">TISTR 1511</strain>
    </source>
</reference>
<feature type="transmembrane region" description="Helical" evidence="1">
    <location>
        <begin position="36"/>
        <end position="59"/>
    </location>
</feature>
<evidence type="ECO:0000313" key="4">
    <source>
        <dbReference type="Proteomes" id="UP001597453"/>
    </source>
</evidence>
<feature type="transmembrane region" description="Helical" evidence="1">
    <location>
        <begin position="121"/>
        <end position="138"/>
    </location>
</feature>
<keyword evidence="4" id="KW-1185">Reference proteome</keyword>
<dbReference type="EMBL" id="JBHUNF010000004">
    <property type="protein sequence ID" value="MFD2675084.1"/>
    <property type="molecule type" value="Genomic_DNA"/>
</dbReference>
<keyword evidence="1" id="KW-0472">Membrane</keyword>
<comment type="caution">
    <text evidence="3">The sequence shown here is derived from an EMBL/GenBank/DDBJ whole genome shotgun (WGS) entry which is preliminary data.</text>
</comment>
<evidence type="ECO:0000259" key="2">
    <source>
        <dbReference type="Pfam" id="PF12089"/>
    </source>
</evidence>
<organism evidence="3 4">
    <name type="scientific">Gulosibacter bifidus</name>
    <dbReference type="NCBI Taxonomy" id="272239"/>
    <lineage>
        <taxon>Bacteria</taxon>
        <taxon>Bacillati</taxon>
        <taxon>Actinomycetota</taxon>
        <taxon>Actinomycetes</taxon>
        <taxon>Micrococcales</taxon>
        <taxon>Microbacteriaceae</taxon>
        <taxon>Gulosibacter</taxon>
    </lineage>
</organism>
<dbReference type="RefSeq" id="WP_066057346.1">
    <property type="nucleotide sequence ID" value="NZ_JBHUNF010000004.1"/>
</dbReference>
<feature type="domain" description="DUF3566" evidence="2">
    <location>
        <begin position="19"/>
        <end position="138"/>
    </location>
</feature>
<keyword evidence="1" id="KW-0812">Transmembrane</keyword>
<feature type="transmembrane region" description="Helical" evidence="1">
    <location>
        <begin position="91"/>
        <end position="115"/>
    </location>
</feature>
<dbReference type="Proteomes" id="UP001597453">
    <property type="component" value="Unassembled WGS sequence"/>
</dbReference>
<dbReference type="InterPro" id="IPR021949">
    <property type="entry name" value="DUF3566_TM"/>
</dbReference>
<proteinExistence type="predicted"/>
<dbReference type="Pfam" id="PF12089">
    <property type="entry name" value="DUF3566"/>
    <property type="match status" value="1"/>
</dbReference>
<evidence type="ECO:0000313" key="3">
    <source>
        <dbReference type="EMBL" id="MFD2675084.1"/>
    </source>
</evidence>
<gene>
    <name evidence="3" type="ORF">ACFSUQ_07225</name>
</gene>
<sequence length="140" mass="15027">MTSVADKLAQKTERRTRGKQVRLRLVQVDVWSVVKMAFWIALFCGLATIVAFILGWVVLANTGVLDSINALLNDVTGGGENKKNSVSVEQFINFGSVALFGAVCGVLQIIVYTALAAVGAFVYNLLVRVTGGLVFGFTNN</sequence>
<evidence type="ECO:0000256" key="1">
    <source>
        <dbReference type="SAM" id="Phobius"/>
    </source>
</evidence>
<accession>A0ABW5RKN2</accession>
<name>A0ABW5RKN2_9MICO</name>
<keyword evidence="1" id="KW-1133">Transmembrane helix</keyword>